<organism evidence="1 2">
    <name type="scientific">Gigaspora rosea</name>
    <dbReference type="NCBI Taxonomy" id="44941"/>
    <lineage>
        <taxon>Eukaryota</taxon>
        <taxon>Fungi</taxon>
        <taxon>Fungi incertae sedis</taxon>
        <taxon>Mucoromycota</taxon>
        <taxon>Glomeromycotina</taxon>
        <taxon>Glomeromycetes</taxon>
        <taxon>Diversisporales</taxon>
        <taxon>Gigasporaceae</taxon>
        <taxon>Gigaspora</taxon>
    </lineage>
</organism>
<dbReference type="EMBL" id="QKWP01000761">
    <property type="protein sequence ID" value="RIB15226.1"/>
    <property type="molecule type" value="Genomic_DNA"/>
</dbReference>
<dbReference type="OrthoDB" id="2404761at2759"/>
<evidence type="ECO:0000313" key="1">
    <source>
        <dbReference type="EMBL" id="RIB15226.1"/>
    </source>
</evidence>
<proteinExistence type="predicted"/>
<sequence length="125" mass="14210">MSDLSSSNDSSAELALSKLPEIELLFRDMHRVSALDLPSSQTDKIRLSLYRAYMEETGLDPWIKSETPESSQIEKDAEKKTLFVPQINVQPTPSKLRSSISILPKDPEEKQKHVIKMICTLSYMQ</sequence>
<dbReference type="AlphaFoldDB" id="A0A397V7G2"/>
<dbReference type="Proteomes" id="UP000266673">
    <property type="component" value="Unassembled WGS sequence"/>
</dbReference>
<gene>
    <name evidence="1" type="ORF">C2G38_2039543</name>
</gene>
<keyword evidence="2" id="KW-1185">Reference proteome</keyword>
<comment type="caution">
    <text evidence="1">The sequence shown here is derived from an EMBL/GenBank/DDBJ whole genome shotgun (WGS) entry which is preliminary data.</text>
</comment>
<reference evidence="1 2" key="1">
    <citation type="submission" date="2018-06" db="EMBL/GenBank/DDBJ databases">
        <title>Comparative genomics reveals the genomic features of Rhizophagus irregularis, R. cerebriforme, R. diaphanum and Gigaspora rosea, and their symbiotic lifestyle signature.</title>
        <authorList>
            <person name="Morin E."/>
            <person name="San Clemente H."/>
            <person name="Chen E.C.H."/>
            <person name="De La Providencia I."/>
            <person name="Hainaut M."/>
            <person name="Kuo A."/>
            <person name="Kohler A."/>
            <person name="Murat C."/>
            <person name="Tang N."/>
            <person name="Roy S."/>
            <person name="Loubradou J."/>
            <person name="Henrissat B."/>
            <person name="Grigoriev I.V."/>
            <person name="Corradi N."/>
            <person name="Roux C."/>
            <person name="Martin F.M."/>
        </authorList>
    </citation>
    <scope>NUCLEOTIDE SEQUENCE [LARGE SCALE GENOMIC DNA]</scope>
    <source>
        <strain evidence="1 2">DAOM 194757</strain>
    </source>
</reference>
<evidence type="ECO:0000313" key="2">
    <source>
        <dbReference type="Proteomes" id="UP000266673"/>
    </source>
</evidence>
<name>A0A397V7G2_9GLOM</name>
<accession>A0A397V7G2</accession>
<protein>
    <submittedName>
        <fullName evidence="1">Uncharacterized protein</fullName>
    </submittedName>
</protein>